<dbReference type="PANTHER" id="PTHR24567">
    <property type="entry name" value="CRP FAMILY TRANSCRIPTIONAL REGULATORY PROTEIN"/>
    <property type="match status" value="1"/>
</dbReference>
<dbReference type="PANTHER" id="PTHR24567:SF26">
    <property type="entry name" value="REGULATORY PROTEIN YEIL"/>
    <property type="match status" value="1"/>
</dbReference>
<evidence type="ECO:0000256" key="1">
    <source>
        <dbReference type="SAM" id="MobiDB-lite"/>
    </source>
</evidence>
<dbReference type="InterPro" id="IPR018490">
    <property type="entry name" value="cNMP-bd_dom_sf"/>
</dbReference>
<feature type="compositionally biased region" description="Basic and acidic residues" evidence="1">
    <location>
        <begin position="1"/>
        <end position="20"/>
    </location>
</feature>
<sequence>MKQIFEKLRGRSASDSRPDGSESTFFQTAFQGHATEGEITIPWDVRAVEIDARRFSSDRGAQLLRGLWTRDPHMRSLDAAQMDRLVHYFDYASVPSEREVMRQDEYGSFLVVLLEGSMAVDRLQPWGERLRLSEARPGEVLGEMSLLDGGRRFSDCVTLSECRLAVLGAEDLDEMMGQQPQLAASFVALLARKLSLRLRAMGERLTDRR</sequence>
<reference evidence="3 4" key="1">
    <citation type="submission" date="2018-11" db="EMBL/GenBank/DDBJ databases">
        <title>Genomic Encyclopedia of Type Strains, Phase IV (KMG-IV): sequencing the most valuable type-strain genomes for metagenomic binning, comparative biology and taxonomic classification.</title>
        <authorList>
            <person name="Goeker M."/>
        </authorList>
    </citation>
    <scope>NUCLEOTIDE SEQUENCE [LARGE SCALE GENOMIC DNA]</scope>
    <source>
        <strain evidence="3 4">DSM 101684</strain>
    </source>
</reference>
<dbReference type="GO" id="GO:0003700">
    <property type="term" value="F:DNA-binding transcription factor activity"/>
    <property type="evidence" value="ECO:0007669"/>
    <property type="project" value="TreeGrafter"/>
</dbReference>
<gene>
    <name evidence="3" type="ORF">EDC62_1803</name>
</gene>
<accession>A0A3N4UHH6</accession>
<name>A0A3N4UHH6_9BURK</name>
<protein>
    <submittedName>
        <fullName evidence="3">Cyclic nucleotide-binding protein</fullName>
    </submittedName>
</protein>
<dbReference type="GO" id="GO:0005829">
    <property type="term" value="C:cytosol"/>
    <property type="evidence" value="ECO:0007669"/>
    <property type="project" value="TreeGrafter"/>
</dbReference>
<evidence type="ECO:0000259" key="2">
    <source>
        <dbReference type="PROSITE" id="PS50042"/>
    </source>
</evidence>
<dbReference type="OrthoDB" id="8565101at2"/>
<dbReference type="Pfam" id="PF00027">
    <property type="entry name" value="cNMP_binding"/>
    <property type="match status" value="1"/>
</dbReference>
<dbReference type="InterPro" id="IPR050397">
    <property type="entry name" value="Env_Response_Regulators"/>
</dbReference>
<organism evidence="3 4">
    <name type="scientific">Tibeticola sediminis</name>
    <dbReference type="NCBI Taxonomy" id="1917811"/>
    <lineage>
        <taxon>Bacteria</taxon>
        <taxon>Pseudomonadati</taxon>
        <taxon>Pseudomonadota</taxon>
        <taxon>Betaproteobacteria</taxon>
        <taxon>Burkholderiales</taxon>
        <taxon>Comamonadaceae</taxon>
        <taxon>Tibeticola</taxon>
    </lineage>
</organism>
<feature type="region of interest" description="Disordered" evidence="1">
    <location>
        <begin position="1"/>
        <end position="22"/>
    </location>
</feature>
<dbReference type="PROSITE" id="PS50042">
    <property type="entry name" value="CNMP_BINDING_3"/>
    <property type="match status" value="1"/>
</dbReference>
<dbReference type="InterPro" id="IPR014710">
    <property type="entry name" value="RmlC-like_jellyroll"/>
</dbReference>
<dbReference type="SUPFAM" id="SSF51206">
    <property type="entry name" value="cAMP-binding domain-like"/>
    <property type="match status" value="1"/>
</dbReference>
<proteinExistence type="predicted"/>
<dbReference type="Proteomes" id="UP000272193">
    <property type="component" value="Unassembled WGS sequence"/>
</dbReference>
<feature type="domain" description="Cyclic nucleotide-binding" evidence="2">
    <location>
        <begin position="73"/>
        <end position="193"/>
    </location>
</feature>
<keyword evidence="4" id="KW-1185">Reference proteome</keyword>
<dbReference type="Gene3D" id="2.60.120.10">
    <property type="entry name" value="Jelly Rolls"/>
    <property type="match status" value="1"/>
</dbReference>
<dbReference type="EMBL" id="RKQL01000004">
    <property type="protein sequence ID" value="RPE66731.1"/>
    <property type="molecule type" value="Genomic_DNA"/>
</dbReference>
<dbReference type="CDD" id="cd00038">
    <property type="entry name" value="CAP_ED"/>
    <property type="match status" value="1"/>
</dbReference>
<dbReference type="InterPro" id="IPR000595">
    <property type="entry name" value="cNMP-bd_dom"/>
</dbReference>
<dbReference type="AlphaFoldDB" id="A0A3N4UHH6"/>
<comment type="caution">
    <text evidence="3">The sequence shown here is derived from an EMBL/GenBank/DDBJ whole genome shotgun (WGS) entry which is preliminary data.</text>
</comment>
<evidence type="ECO:0000313" key="3">
    <source>
        <dbReference type="EMBL" id="RPE66731.1"/>
    </source>
</evidence>
<dbReference type="SMART" id="SM00100">
    <property type="entry name" value="cNMP"/>
    <property type="match status" value="1"/>
</dbReference>
<evidence type="ECO:0000313" key="4">
    <source>
        <dbReference type="Proteomes" id="UP000272193"/>
    </source>
</evidence>
<dbReference type="RefSeq" id="WP_124222843.1">
    <property type="nucleotide sequence ID" value="NZ_RKQL01000004.1"/>
</dbReference>